<evidence type="ECO:0000256" key="3">
    <source>
        <dbReference type="PROSITE-ProRule" id="PRU00169"/>
    </source>
</evidence>
<dbReference type="InterPro" id="IPR011006">
    <property type="entry name" value="CheY-like_superfamily"/>
</dbReference>
<evidence type="ECO:0000313" key="8">
    <source>
        <dbReference type="Proteomes" id="UP000219439"/>
    </source>
</evidence>
<comment type="caution">
    <text evidence="3">Lacks conserved residue(s) required for the propagation of feature annotation.</text>
</comment>
<feature type="domain" description="Response regulatory" evidence="5">
    <location>
        <begin position="2"/>
        <end position="120"/>
    </location>
</feature>
<reference evidence="7 8" key="1">
    <citation type="submission" date="2017-09" db="EMBL/GenBank/DDBJ databases">
        <authorList>
            <person name="Ehlers B."/>
            <person name="Leendertz F.H."/>
        </authorList>
    </citation>
    <scope>NUCLEOTIDE SEQUENCE [LARGE SCALE GENOMIC DNA]</scope>
    <source>
        <strain evidence="7 8">DSM 18289</strain>
    </source>
</reference>
<evidence type="ECO:0000313" key="7">
    <source>
        <dbReference type="EMBL" id="SNZ20059.1"/>
    </source>
</evidence>
<dbReference type="PROSITE" id="PS50887">
    <property type="entry name" value="GGDEF"/>
    <property type="match status" value="1"/>
</dbReference>
<dbReference type="EC" id="2.7.7.65" evidence="1"/>
<dbReference type="Gene3D" id="3.30.70.270">
    <property type="match status" value="1"/>
</dbReference>
<dbReference type="InterPro" id="IPR029787">
    <property type="entry name" value="Nucleotide_cyclase"/>
</dbReference>
<organism evidence="7 8">
    <name type="scientific">Cohaesibacter gelatinilyticus</name>
    <dbReference type="NCBI Taxonomy" id="372072"/>
    <lineage>
        <taxon>Bacteria</taxon>
        <taxon>Pseudomonadati</taxon>
        <taxon>Pseudomonadota</taxon>
        <taxon>Alphaproteobacteria</taxon>
        <taxon>Hyphomicrobiales</taxon>
        <taxon>Cohaesibacteraceae</taxon>
    </lineage>
</organism>
<dbReference type="PROSITE" id="PS50110">
    <property type="entry name" value="RESPONSE_REGULATORY"/>
    <property type="match status" value="1"/>
</dbReference>
<dbReference type="PANTHER" id="PTHR45138">
    <property type="entry name" value="REGULATORY COMPONENTS OF SENSORY TRANSDUCTION SYSTEM"/>
    <property type="match status" value="1"/>
</dbReference>
<feature type="region of interest" description="Disordered" evidence="4">
    <location>
        <begin position="280"/>
        <end position="300"/>
    </location>
</feature>
<comment type="catalytic activity">
    <reaction evidence="2">
        <text>2 GTP = 3',3'-c-di-GMP + 2 diphosphate</text>
        <dbReference type="Rhea" id="RHEA:24898"/>
        <dbReference type="ChEBI" id="CHEBI:33019"/>
        <dbReference type="ChEBI" id="CHEBI:37565"/>
        <dbReference type="ChEBI" id="CHEBI:58805"/>
        <dbReference type="EC" id="2.7.7.65"/>
    </reaction>
</comment>
<name>A0A285PEA9_9HYPH</name>
<proteinExistence type="predicted"/>
<dbReference type="CDD" id="cd00156">
    <property type="entry name" value="REC"/>
    <property type="match status" value="1"/>
</dbReference>
<dbReference type="CDD" id="cd01949">
    <property type="entry name" value="GGDEF"/>
    <property type="match status" value="1"/>
</dbReference>
<evidence type="ECO:0000259" key="6">
    <source>
        <dbReference type="PROSITE" id="PS50887"/>
    </source>
</evidence>
<dbReference type="EMBL" id="OBEL01000003">
    <property type="protein sequence ID" value="SNZ20059.1"/>
    <property type="molecule type" value="Genomic_DNA"/>
</dbReference>
<gene>
    <name evidence="7" type="ORF">SAMN06265368_3157</name>
</gene>
<evidence type="ECO:0000256" key="4">
    <source>
        <dbReference type="SAM" id="MobiDB-lite"/>
    </source>
</evidence>
<dbReference type="PANTHER" id="PTHR45138:SF9">
    <property type="entry name" value="DIGUANYLATE CYCLASE DGCM-RELATED"/>
    <property type="match status" value="1"/>
</dbReference>
<evidence type="ECO:0000259" key="5">
    <source>
        <dbReference type="PROSITE" id="PS50110"/>
    </source>
</evidence>
<dbReference type="GO" id="GO:0052621">
    <property type="term" value="F:diguanylate cyclase activity"/>
    <property type="evidence" value="ECO:0007669"/>
    <property type="project" value="UniProtKB-EC"/>
</dbReference>
<sequence>MKVVLIESDQESSRVIQYMLESRKETVYAFSDADEAWNFIETTPNIDVILTSLATNGMTGLELCWNARILADQRKGLYVIAMSESDDAELLVEALDTGADDFLQKPLHEETLHARMRVAERMILLQRQLVHLATRDPMTNLYNRRAFFEQVHHLIDQPGQREDLCAIMFDIDHFKAVNDTYGHDVGDEVIKTVATLAAGHDGILARLGGEEFALVTNGLSILQASRVADLLRREIAETDIRLNKSTVTVTSSFGVAIYRPGESIDELLKRADMALYKSKNDGRNRVSAERPRLKRASSAA</sequence>
<feature type="domain" description="GGDEF" evidence="6">
    <location>
        <begin position="162"/>
        <end position="291"/>
    </location>
</feature>
<dbReference type="SUPFAM" id="SSF55073">
    <property type="entry name" value="Nucleotide cyclase"/>
    <property type="match status" value="1"/>
</dbReference>
<dbReference type="Gene3D" id="3.40.50.2300">
    <property type="match status" value="1"/>
</dbReference>
<dbReference type="SMART" id="SM00267">
    <property type="entry name" value="GGDEF"/>
    <property type="match status" value="1"/>
</dbReference>
<evidence type="ECO:0000256" key="2">
    <source>
        <dbReference type="ARBA" id="ARBA00034247"/>
    </source>
</evidence>
<protein>
    <recommendedName>
        <fullName evidence="1">diguanylate cyclase</fullName>
        <ecNumber evidence="1">2.7.7.65</ecNumber>
    </recommendedName>
</protein>
<accession>A0A285PEA9</accession>
<dbReference type="FunFam" id="3.30.70.270:FF:000001">
    <property type="entry name" value="Diguanylate cyclase domain protein"/>
    <property type="match status" value="1"/>
</dbReference>
<dbReference type="InterPro" id="IPR000160">
    <property type="entry name" value="GGDEF_dom"/>
</dbReference>
<dbReference type="Proteomes" id="UP000219439">
    <property type="component" value="Unassembled WGS sequence"/>
</dbReference>
<keyword evidence="8" id="KW-1185">Reference proteome</keyword>
<dbReference type="Pfam" id="PF00990">
    <property type="entry name" value="GGDEF"/>
    <property type="match status" value="1"/>
</dbReference>
<evidence type="ECO:0000256" key="1">
    <source>
        <dbReference type="ARBA" id="ARBA00012528"/>
    </source>
</evidence>
<dbReference type="SUPFAM" id="SSF52172">
    <property type="entry name" value="CheY-like"/>
    <property type="match status" value="1"/>
</dbReference>
<dbReference type="GO" id="GO:0000160">
    <property type="term" value="P:phosphorelay signal transduction system"/>
    <property type="evidence" value="ECO:0007669"/>
    <property type="project" value="InterPro"/>
</dbReference>
<dbReference type="SMART" id="SM00448">
    <property type="entry name" value="REC"/>
    <property type="match status" value="1"/>
</dbReference>
<dbReference type="InterPro" id="IPR050469">
    <property type="entry name" value="Diguanylate_Cyclase"/>
</dbReference>
<dbReference type="NCBIfam" id="TIGR00254">
    <property type="entry name" value="GGDEF"/>
    <property type="match status" value="1"/>
</dbReference>
<dbReference type="AlphaFoldDB" id="A0A285PEA9"/>
<dbReference type="Pfam" id="PF00072">
    <property type="entry name" value="Response_reg"/>
    <property type="match status" value="1"/>
</dbReference>
<feature type="compositionally biased region" description="Basic and acidic residues" evidence="4">
    <location>
        <begin position="280"/>
        <end position="291"/>
    </location>
</feature>
<dbReference type="InterPro" id="IPR001789">
    <property type="entry name" value="Sig_transdc_resp-reg_receiver"/>
</dbReference>
<dbReference type="InterPro" id="IPR043128">
    <property type="entry name" value="Rev_trsase/Diguanyl_cyclase"/>
</dbReference>